<proteinExistence type="predicted"/>
<dbReference type="Proteomes" id="UP000664628">
    <property type="component" value="Unassembled WGS sequence"/>
</dbReference>
<protein>
    <submittedName>
        <fullName evidence="1">Uncharacterized protein</fullName>
    </submittedName>
</protein>
<comment type="caution">
    <text evidence="1">The sequence shown here is derived from an EMBL/GenBank/DDBJ whole genome shotgun (WGS) entry which is preliminary data.</text>
</comment>
<evidence type="ECO:0000313" key="1">
    <source>
        <dbReference type="EMBL" id="MBO0947669.1"/>
    </source>
</evidence>
<dbReference type="RefSeq" id="WP_207328100.1">
    <property type="nucleotide sequence ID" value="NZ_JAFMYW010000001.1"/>
</dbReference>
<dbReference type="EMBL" id="JAFMYW010000001">
    <property type="protein sequence ID" value="MBO0947669.1"/>
    <property type="molecule type" value="Genomic_DNA"/>
</dbReference>
<sequence>MMNYKNEGYAPEEIEGLREECRETGRSFIYVEDEDLDVLESGECAHIQFVGKDFGDEVIFDGLIYTLRLHHSSTVYETAVEQIRKSHPEYVPPEERQPGYSIDVAKDEEIEELLTELIEELEETEAVKVQEHVELEHDFEYGIGIDVCLNVEDINDEVIENFISQFNAGTLKLDKTLYSFTSDEVDEE</sequence>
<organism evidence="1 2">
    <name type="scientific">Fibrella forsythiae</name>
    <dbReference type="NCBI Taxonomy" id="2817061"/>
    <lineage>
        <taxon>Bacteria</taxon>
        <taxon>Pseudomonadati</taxon>
        <taxon>Bacteroidota</taxon>
        <taxon>Cytophagia</taxon>
        <taxon>Cytophagales</taxon>
        <taxon>Spirosomataceae</taxon>
        <taxon>Fibrella</taxon>
    </lineage>
</organism>
<evidence type="ECO:0000313" key="2">
    <source>
        <dbReference type="Proteomes" id="UP000664628"/>
    </source>
</evidence>
<keyword evidence="2" id="KW-1185">Reference proteome</keyword>
<name>A0ABS3JEF9_9BACT</name>
<accession>A0ABS3JEF9</accession>
<reference evidence="1 2" key="1">
    <citation type="submission" date="2021-03" db="EMBL/GenBank/DDBJ databases">
        <title>Fibrella sp. HMF5405 genome sequencing and assembly.</title>
        <authorList>
            <person name="Kang H."/>
            <person name="Kim H."/>
            <person name="Bae S."/>
            <person name="Joh K."/>
        </authorList>
    </citation>
    <scope>NUCLEOTIDE SEQUENCE [LARGE SCALE GENOMIC DNA]</scope>
    <source>
        <strain evidence="1 2">HMF5405</strain>
    </source>
</reference>
<gene>
    <name evidence="1" type="ORF">J2I46_03695</name>
</gene>